<evidence type="ECO:0000313" key="2">
    <source>
        <dbReference type="Proteomes" id="UP000198752"/>
    </source>
</evidence>
<dbReference type="EMBL" id="FOOY01000004">
    <property type="protein sequence ID" value="SFG10836.1"/>
    <property type="molecule type" value="Genomic_DNA"/>
</dbReference>
<dbReference type="OrthoDB" id="2667307at2"/>
<gene>
    <name evidence="1" type="ORF">SAMN02982927_00703</name>
</gene>
<accession>A0A1I2PB02</accession>
<dbReference type="InterPro" id="IPR051532">
    <property type="entry name" value="Ester_Hydrolysis_Enzymes"/>
</dbReference>
<protein>
    <submittedName>
        <fullName evidence="1">GDSL-like Lipase/Acylhydrolase</fullName>
    </submittedName>
</protein>
<name>A0A1I2PB02_9BACL</name>
<dbReference type="GO" id="GO:0004622">
    <property type="term" value="F:phosphatidylcholine lysophospholipase activity"/>
    <property type="evidence" value="ECO:0007669"/>
    <property type="project" value="TreeGrafter"/>
</dbReference>
<sequence>MMKWPYENIGVLTTRAFRNLLNKIFGDIGADMQEQKTRVDNLINGAEQPSEVVDMHLGRDSQTYPVARDMVLGELAKTEAAQAEINQDTASQLAEESTQRTNADIDLNIRKADQSFVDSQFAAIISGAPKGTYATLSSLKAAYPNGTDGVMLVLEDGKWYYWNSMVNDWLPGGVYQSSKIADGSINLEHVTFSIPSQNLFSKNKAKSGMSINSYGDEVPLVGCYASDFIPVTEGNWYSRNKFSVTRIAFYDINRTFLSIASPSAYFQAVANAHFVRVNVGNSELDEYVIIEGLNPFLNNSRRLYEGTKTLDLSSVHIAEELTKNIFDDNNTVSGMVISSGIPVSSVNQEYVEVSEYIPVKPNTRYGLFKYDVKNDIVTLLNDRRLITLDKDGNVLAFYQNGTTLDITTEANCVYICFNIYNGFNNTRVSEDQRLYRHMAIENFDGTNPNEFIPYKQLLHRNVPMLPLYNKFDKAKVLNNDWYNKEWCSYGDSITAIGNGISLTLGWQAYVNSYFHFAKHYGMGVGGQSIAWNTDTFYANEDGTYNSRDGGGNPPEGTTEHKGAFCSWERIKTMIKQSVNLILIEGGTNDMAENVPIGDKPQWSPSNIADNDWVNSEYYNGGDFDISTYKGAIASMIMKLQRWCPNTIIVLTTPLSGNSQNSHSDGSNATDFDVNSLGLSMEDYANASKEIAHMFSIPIIDIYGTVGINPFNRNLYISDGFHPYKENGKKMLARALISGIKVIQPII</sequence>
<evidence type="ECO:0000313" key="1">
    <source>
        <dbReference type="EMBL" id="SFG10836.1"/>
    </source>
</evidence>
<dbReference type="PANTHER" id="PTHR30383:SF5">
    <property type="entry name" value="SGNH HYDROLASE-TYPE ESTERASE DOMAIN-CONTAINING PROTEIN"/>
    <property type="match status" value="1"/>
</dbReference>
<dbReference type="SUPFAM" id="SSF52266">
    <property type="entry name" value="SGNH hydrolase"/>
    <property type="match status" value="1"/>
</dbReference>
<dbReference type="CDD" id="cd00229">
    <property type="entry name" value="SGNH_hydrolase"/>
    <property type="match status" value="1"/>
</dbReference>
<dbReference type="Gene3D" id="3.40.50.1110">
    <property type="entry name" value="SGNH hydrolase"/>
    <property type="match status" value="1"/>
</dbReference>
<dbReference type="RefSeq" id="WP_093670113.1">
    <property type="nucleotide sequence ID" value="NZ_FOOY01000004.1"/>
</dbReference>
<reference evidence="2" key="1">
    <citation type="submission" date="2016-10" db="EMBL/GenBank/DDBJ databases">
        <authorList>
            <person name="Varghese N."/>
            <person name="Submissions S."/>
        </authorList>
    </citation>
    <scope>NUCLEOTIDE SEQUENCE [LARGE SCALE GENOMIC DNA]</scope>
    <source>
        <strain evidence="2">ATCC 700379</strain>
    </source>
</reference>
<proteinExistence type="predicted"/>
<dbReference type="AlphaFoldDB" id="A0A1I2PB02"/>
<keyword evidence="2" id="KW-1185">Reference proteome</keyword>
<dbReference type="PANTHER" id="PTHR30383">
    <property type="entry name" value="THIOESTERASE 1/PROTEASE 1/LYSOPHOSPHOLIPASE L1"/>
    <property type="match status" value="1"/>
</dbReference>
<organism evidence="1 2">
    <name type="scientific">Sporolactobacillus nakayamae</name>
    <dbReference type="NCBI Taxonomy" id="269670"/>
    <lineage>
        <taxon>Bacteria</taxon>
        <taxon>Bacillati</taxon>
        <taxon>Bacillota</taxon>
        <taxon>Bacilli</taxon>
        <taxon>Bacillales</taxon>
        <taxon>Sporolactobacillaceae</taxon>
        <taxon>Sporolactobacillus</taxon>
    </lineage>
</organism>
<dbReference type="Proteomes" id="UP000198752">
    <property type="component" value="Unassembled WGS sequence"/>
</dbReference>
<dbReference type="STRING" id="269670.SAMN02982927_00703"/>
<dbReference type="InterPro" id="IPR036514">
    <property type="entry name" value="SGNH_hydro_sf"/>
</dbReference>
<keyword evidence="1" id="KW-0378">Hydrolase</keyword>